<proteinExistence type="predicted"/>
<gene>
    <name evidence="2" type="ORF">BAE44_0016222</name>
</gene>
<evidence type="ECO:0000313" key="2">
    <source>
        <dbReference type="EMBL" id="OEL22761.1"/>
    </source>
</evidence>
<keyword evidence="1" id="KW-1133">Transmembrane helix</keyword>
<dbReference type="InterPro" id="IPR009291">
    <property type="entry name" value="Vps62"/>
</dbReference>
<name>A0A1E5VCD1_9POAL</name>
<evidence type="ECO:0000313" key="3">
    <source>
        <dbReference type="Proteomes" id="UP000095767"/>
    </source>
</evidence>
<comment type="caution">
    <text evidence="2">The sequence shown here is derived from an EMBL/GenBank/DDBJ whole genome shotgun (WGS) entry which is preliminary data.</text>
</comment>
<dbReference type="Proteomes" id="UP000095767">
    <property type="component" value="Unassembled WGS sequence"/>
</dbReference>
<protein>
    <recommendedName>
        <fullName evidence="4">Vacuolar protein sorting-associated protein 62</fullName>
    </recommendedName>
</protein>
<evidence type="ECO:0000256" key="1">
    <source>
        <dbReference type="SAM" id="Phobius"/>
    </source>
</evidence>
<keyword evidence="1" id="KW-0812">Transmembrane</keyword>
<dbReference type="Pfam" id="PF06101">
    <property type="entry name" value="Vps62"/>
    <property type="match status" value="1"/>
</dbReference>
<dbReference type="STRING" id="888268.A0A1E5VCD1"/>
<dbReference type="AlphaFoldDB" id="A0A1E5VCD1"/>
<keyword evidence="3" id="KW-1185">Reference proteome</keyword>
<feature type="transmembrane region" description="Helical" evidence="1">
    <location>
        <begin position="23"/>
        <end position="46"/>
    </location>
</feature>
<evidence type="ECO:0008006" key="4">
    <source>
        <dbReference type="Google" id="ProtNLM"/>
    </source>
</evidence>
<dbReference type="PANTHER" id="PTHR48152:SF3">
    <property type="entry name" value="DUF946 FAMILY PROTEIN (DUF946)"/>
    <property type="match status" value="1"/>
</dbReference>
<dbReference type="PANTHER" id="PTHR48152">
    <property type="entry name" value="F1C9.34 PROTEIN"/>
    <property type="match status" value="1"/>
</dbReference>
<organism evidence="2 3">
    <name type="scientific">Dichanthelium oligosanthes</name>
    <dbReference type="NCBI Taxonomy" id="888268"/>
    <lineage>
        <taxon>Eukaryota</taxon>
        <taxon>Viridiplantae</taxon>
        <taxon>Streptophyta</taxon>
        <taxon>Embryophyta</taxon>
        <taxon>Tracheophyta</taxon>
        <taxon>Spermatophyta</taxon>
        <taxon>Magnoliopsida</taxon>
        <taxon>Liliopsida</taxon>
        <taxon>Poales</taxon>
        <taxon>Poaceae</taxon>
        <taxon>PACMAD clade</taxon>
        <taxon>Panicoideae</taxon>
        <taxon>Panicodae</taxon>
        <taxon>Paniceae</taxon>
        <taxon>Dichantheliinae</taxon>
        <taxon>Dichanthelium</taxon>
    </lineage>
</organism>
<feature type="transmembrane region" description="Helical" evidence="1">
    <location>
        <begin position="52"/>
        <end position="85"/>
    </location>
</feature>
<keyword evidence="1" id="KW-0472">Membrane</keyword>
<dbReference type="OrthoDB" id="599918at2759"/>
<reference evidence="2 3" key="1">
    <citation type="submission" date="2016-09" db="EMBL/GenBank/DDBJ databases">
        <title>The draft genome of Dichanthelium oligosanthes: A C3 panicoid grass species.</title>
        <authorList>
            <person name="Studer A.J."/>
            <person name="Schnable J.C."/>
            <person name="Brutnell T.P."/>
        </authorList>
    </citation>
    <scope>NUCLEOTIDE SEQUENCE [LARGE SCALE GENOMIC DNA]</scope>
    <source>
        <strain evidence="3">cv. Kellogg 1175</strain>
        <tissue evidence="2">Leaf</tissue>
    </source>
</reference>
<dbReference type="EMBL" id="LWDX02044499">
    <property type="protein sequence ID" value="OEL22761.1"/>
    <property type="molecule type" value="Genomic_DNA"/>
</dbReference>
<sequence>MQEITKGPSDLSNGRLIAFRRRLLWAGVIVVALIIVAAIATAAIITVAVGTVIVVTIIVVVVIVVTVIVIIVVIAVIVVFVIVFVTAGAIIVVREDVFFTPRIDDRTLEVRWQGVLFHFFAGLHIGVKDKPPLDEVRCVRPDFTDACEAEAPAVWSSDDDRGGFRAATLRPAARRVDARGVHAGTFLARSSATQVEASALACLKNNGANHTSAMPDLAQVHAVLAAYSPLVYLHPDEPYMPSSVAWFFENGALLHQRTGNQTPTLVAADGSNLPQGGDNDGNYWLDLPAGSRDQRERVKKGDLAGAKAYVQVKPMLGGTVTDLAMWFYPFNGPARARLLRIFTIPLGSIGSHVGDWEHLTLRVSNFSGELLRVYFSQHSAGTWVDAPQLEYADGGNSRPVAYASLHGHAFWAGLELQGSADAGIRNDSAKGSMFDTGGAGRCEVASAGYLGVAEPAWLGFMRP</sequence>
<accession>A0A1E5VCD1</accession>